<reference evidence="3 4" key="1">
    <citation type="submission" date="2015-07" db="EMBL/GenBank/DDBJ databases">
        <title>Comparative genomics of the Sigatoka disease complex on banana suggests a link between parallel evolutionary changes in Pseudocercospora fijiensis and Pseudocercospora eumusae and increased virulence on the banana host.</title>
        <authorList>
            <person name="Chang T.-C."/>
            <person name="Salvucci A."/>
            <person name="Crous P.W."/>
            <person name="Stergiopoulos I."/>
        </authorList>
    </citation>
    <scope>NUCLEOTIDE SEQUENCE [LARGE SCALE GENOMIC DNA]</scope>
    <source>
        <strain evidence="3 4">CBS 114824</strain>
    </source>
</reference>
<comment type="caution">
    <text evidence="3">The sequence shown here is derived from an EMBL/GenBank/DDBJ whole genome shotgun (WGS) entry which is preliminary data.</text>
</comment>
<dbReference type="OrthoDB" id="3649032at2759"/>
<feature type="region of interest" description="Disordered" evidence="2">
    <location>
        <begin position="1"/>
        <end position="74"/>
    </location>
</feature>
<evidence type="ECO:0000256" key="2">
    <source>
        <dbReference type="SAM" id="MobiDB-lite"/>
    </source>
</evidence>
<proteinExistence type="predicted"/>
<dbReference type="EMBL" id="LFZN01000017">
    <property type="protein sequence ID" value="KXT04908.1"/>
    <property type="molecule type" value="Genomic_DNA"/>
</dbReference>
<evidence type="ECO:0000313" key="4">
    <source>
        <dbReference type="Proteomes" id="UP000070133"/>
    </source>
</evidence>
<accession>A0A139HR31</accession>
<organism evidence="3 4">
    <name type="scientific">Pseudocercospora eumusae</name>
    <dbReference type="NCBI Taxonomy" id="321146"/>
    <lineage>
        <taxon>Eukaryota</taxon>
        <taxon>Fungi</taxon>
        <taxon>Dikarya</taxon>
        <taxon>Ascomycota</taxon>
        <taxon>Pezizomycotina</taxon>
        <taxon>Dothideomycetes</taxon>
        <taxon>Dothideomycetidae</taxon>
        <taxon>Mycosphaerellales</taxon>
        <taxon>Mycosphaerellaceae</taxon>
        <taxon>Pseudocercospora</taxon>
    </lineage>
</organism>
<feature type="compositionally biased region" description="Pro residues" evidence="2">
    <location>
        <begin position="1"/>
        <end position="10"/>
    </location>
</feature>
<dbReference type="AlphaFoldDB" id="A0A139HR31"/>
<dbReference type="Proteomes" id="UP000070133">
    <property type="component" value="Unassembled WGS sequence"/>
</dbReference>
<keyword evidence="4" id="KW-1185">Reference proteome</keyword>
<feature type="compositionally biased region" description="Low complexity" evidence="2">
    <location>
        <begin position="51"/>
        <end position="63"/>
    </location>
</feature>
<evidence type="ECO:0000256" key="1">
    <source>
        <dbReference type="SAM" id="Coils"/>
    </source>
</evidence>
<keyword evidence="1" id="KW-0175">Coiled coil</keyword>
<feature type="region of interest" description="Disordered" evidence="2">
    <location>
        <begin position="169"/>
        <end position="207"/>
    </location>
</feature>
<name>A0A139HR31_9PEZI</name>
<protein>
    <submittedName>
        <fullName evidence="3">Uncharacterized protein</fullName>
    </submittedName>
</protein>
<gene>
    <name evidence="3" type="ORF">AC578_3490</name>
</gene>
<evidence type="ECO:0000313" key="3">
    <source>
        <dbReference type="EMBL" id="KXT04908.1"/>
    </source>
</evidence>
<sequence length="207" mass="22340">MTPSQTPPAIPQGTAPKRKLPGTTDGTPTKRAKGTLEPGFSTPNKASEAFSSPLRPATPSTAPTTPPNAQRPIGLFGSQARNIARGNQKSLTFDENDLPPDQALRLYQRIENMIKTLPGMTFEPLIALTKRLEAAEKENQKLREDFRQLEKNFESSIQELTRKMNVTLGLDNGRQTVPNASQHGSGSGGNQAQAEPADVGQQAELGK</sequence>
<feature type="compositionally biased region" description="Polar residues" evidence="2">
    <location>
        <begin position="173"/>
        <end position="184"/>
    </location>
</feature>
<feature type="coiled-coil region" evidence="1">
    <location>
        <begin position="125"/>
        <end position="163"/>
    </location>
</feature>